<dbReference type="Proteomes" id="UP000763557">
    <property type="component" value="Unassembled WGS sequence"/>
</dbReference>
<evidence type="ECO:0000313" key="2">
    <source>
        <dbReference type="Proteomes" id="UP000763557"/>
    </source>
</evidence>
<organism evidence="1 2">
    <name type="scientific">Kibdelosporangium persicum</name>
    <dbReference type="NCBI Taxonomy" id="2698649"/>
    <lineage>
        <taxon>Bacteria</taxon>
        <taxon>Bacillati</taxon>
        <taxon>Actinomycetota</taxon>
        <taxon>Actinomycetes</taxon>
        <taxon>Pseudonocardiales</taxon>
        <taxon>Pseudonocardiaceae</taxon>
        <taxon>Kibdelosporangium</taxon>
    </lineage>
</organism>
<protein>
    <submittedName>
        <fullName evidence="1">Uncharacterized protein</fullName>
    </submittedName>
</protein>
<name>A0ABX2F3U8_9PSEU</name>
<accession>A0ABX2F3U8</accession>
<comment type="caution">
    <text evidence="1">The sequence shown here is derived from an EMBL/GenBank/DDBJ whole genome shotgun (WGS) entry which is preliminary data.</text>
</comment>
<reference evidence="1 2" key="1">
    <citation type="submission" date="2020-01" db="EMBL/GenBank/DDBJ databases">
        <title>Kibdelosporangium persica a novel Actinomycetes from a hot desert in Iran.</title>
        <authorList>
            <person name="Safaei N."/>
            <person name="Zaburannyi N."/>
            <person name="Mueller R."/>
            <person name="Wink J."/>
        </authorList>
    </citation>
    <scope>NUCLEOTIDE SEQUENCE [LARGE SCALE GENOMIC DNA]</scope>
    <source>
        <strain evidence="1 2">4NS15</strain>
    </source>
</reference>
<keyword evidence="2" id="KW-1185">Reference proteome</keyword>
<sequence length="90" mass="9703">MAKPAPSGDLCEPPRRAMVNGMTYRDLTIRVLGDFTNRQYASLAYEVGLRLEAAGLGKRAILVTDGKISGIEMDLAYATRDTGPADTRGN</sequence>
<evidence type="ECO:0000313" key="1">
    <source>
        <dbReference type="EMBL" id="NRN66008.1"/>
    </source>
</evidence>
<gene>
    <name evidence="1" type="ORF">GC106_32260</name>
</gene>
<dbReference type="EMBL" id="JAAATY010000008">
    <property type="protein sequence ID" value="NRN66008.1"/>
    <property type="molecule type" value="Genomic_DNA"/>
</dbReference>
<proteinExistence type="predicted"/>